<evidence type="ECO:0000256" key="4">
    <source>
        <dbReference type="ARBA" id="ARBA00022490"/>
    </source>
</evidence>
<dbReference type="GO" id="GO:0005737">
    <property type="term" value="C:cytoplasm"/>
    <property type="evidence" value="ECO:0007669"/>
    <property type="project" value="UniProtKB-SubCell"/>
</dbReference>
<reference evidence="10" key="1">
    <citation type="submission" date="2021-02" db="EMBL/GenBank/DDBJ databases">
        <authorList>
            <person name="Palmer J.M."/>
        </authorList>
    </citation>
    <scope>NUCLEOTIDE SEQUENCE</scope>
    <source>
        <strain evidence="10">SCRP23</strain>
    </source>
</reference>
<evidence type="ECO:0000313" key="10">
    <source>
        <dbReference type="EMBL" id="KAG7393470.1"/>
    </source>
</evidence>
<dbReference type="AlphaFoldDB" id="A0A8T1WNH5"/>
<evidence type="ECO:0000256" key="6">
    <source>
        <dbReference type="ARBA" id="ARBA00024898"/>
    </source>
</evidence>
<dbReference type="PROSITE" id="PS50088">
    <property type="entry name" value="ANK_REPEAT"/>
    <property type="match status" value="2"/>
</dbReference>
<proteinExistence type="inferred from homology"/>
<dbReference type="InterPro" id="IPR026157">
    <property type="entry name" value="LZTFL1"/>
</dbReference>
<keyword evidence="8" id="KW-0040">ANK repeat</keyword>
<gene>
    <name evidence="10" type="ORF">PHYBOEH_006074</name>
</gene>
<dbReference type="EMBL" id="JAGDFL010000318">
    <property type="protein sequence ID" value="KAG7393470.1"/>
    <property type="molecule type" value="Genomic_DNA"/>
</dbReference>
<feature type="repeat" description="ANK" evidence="8">
    <location>
        <begin position="26"/>
        <end position="58"/>
    </location>
</feature>
<feature type="region of interest" description="Disordered" evidence="9">
    <location>
        <begin position="522"/>
        <end position="582"/>
    </location>
</feature>
<dbReference type="Pfam" id="PF12796">
    <property type="entry name" value="Ank_2"/>
    <property type="match status" value="1"/>
</dbReference>
<comment type="subunit">
    <text evidence="7">Self-associates. Interacts with BBS9; the interaction mediates the association of LZTL1 with the BBsome complex and regulates BBSome ciliary trafficking.</text>
</comment>
<accession>A0A8T1WNH5</accession>
<keyword evidence="5" id="KW-0175">Coiled coil</keyword>
<feature type="compositionally biased region" description="Basic and acidic residues" evidence="9">
    <location>
        <begin position="522"/>
        <end position="533"/>
    </location>
</feature>
<evidence type="ECO:0000256" key="7">
    <source>
        <dbReference type="ARBA" id="ARBA00026004"/>
    </source>
</evidence>
<evidence type="ECO:0000256" key="9">
    <source>
        <dbReference type="SAM" id="MobiDB-lite"/>
    </source>
</evidence>
<evidence type="ECO:0000256" key="2">
    <source>
        <dbReference type="ARBA" id="ARBA00008868"/>
    </source>
</evidence>
<comment type="subcellular location">
    <subcellularLocation>
        <location evidence="1">Cytoplasm</location>
    </subcellularLocation>
</comment>
<dbReference type="SMART" id="SM00248">
    <property type="entry name" value="ANK"/>
    <property type="match status" value="4"/>
</dbReference>
<dbReference type="PANTHER" id="PTHR21635">
    <property type="entry name" value="LEUCINE ZIPPER TRANSCRIPTION FACTOR LIKE"/>
    <property type="match status" value="1"/>
</dbReference>
<evidence type="ECO:0000256" key="5">
    <source>
        <dbReference type="ARBA" id="ARBA00023054"/>
    </source>
</evidence>
<organism evidence="10 11">
    <name type="scientific">Phytophthora boehmeriae</name>
    <dbReference type="NCBI Taxonomy" id="109152"/>
    <lineage>
        <taxon>Eukaryota</taxon>
        <taxon>Sar</taxon>
        <taxon>Stramenopiles</taxon>
        <taxon>Oomycota</taxon>
        <taxon>Peronosporomycetes</taxon>
        <taxon>Peronosporales</taxon>
        <taxon>Peronosporaceae</taxon>
        <taxon>Phytophthora</taxon>
    </lineage>
</organism>
<evidence type="ECO:0000313" key="11">
    <source>
        <dbReference type="Proteomes" id="UP000693981"/>
    </source>
</evidence>
<evidence type="ECO:0000256" key="1">
    <source>
        <dbReference type="ARBA" id="ARBA00004496"/>
    </source>
</evidence>
<comment type="caution">
    <text evidence="10">The sequence shown here is derived from an EMBL/GenBank/DDBJ whole genome shotgun (WGS) entry which is preliminary data.</text>
</comment>
<sequence>MGAGASTHSFIWRYADIQYGFLDKELGFDNLHALAALGRHKAVRSLLQKGMDPNARRSEGAFGADDDERGDSPMICTARGALGKKDRPQHVKTLEILLHFGANINQTNLNQTPLFVACDRNLLLVATWLLQHGADVNINCKTGTSPLMCAYQNQNTALSSLLLEKGAIVIRPAPTFSRIKFPELTDELETRETPATDKKATALHSSLQGYVDREADRRALLLADANEAQRLEDQRVYREQLAKEGAKRKARRRRQREEAQQQRRLSSVHAIGAASSSSETESADNFLSSTVFGDQAEGLLLWEKKAVVPRLSKFLKFFRSRLKTHLENVEADFEDTRSDRLSSEEVYSQKDIQEAITSLCFAVKANIRSELQDTINMMALLLRQIFLEAEDSVRSELKHFEEVNGSPSCVQDLALDLDIALVEDKELLEKVEQLSVSEWINGDSRGAAAIAALPRTNAKAQADADAKAKLENQLQREQEQHEDEIRAAKLTSKQEQEALAAAHAKELRKLQRKLEQANERVEELEKQVEDGRQHVAQTPQFQSMKRMVTAKNDQLRDLRHRLQRYEPDYAEDDGETKNADDD</sequence>
<evidence type="ECO:0000256" key="3">
    <source>
        <dbReference type="ARBA" id="ARBA00018920"/>
    </source>
</evidence>
<name>A0A8T1WNH5_9STRA</name>
<feature type="region of interest" description="Disordered" evidence="9">
    <location>
        <begin position="242"/>
        <end position="279"/>
    </location>
</feature>
<dbReference type="InterPro" id="IPR002110">
    <property type="entry name" value="Ankyrin_rpt"/>
</dbReference>
<keyword evidence="4" id="KW-0963">Cytoplasm</keyword>
<evidence type="ECO:0000256" key="8">
    <source>
        <dbReference type="PROSITE-ProRule" id="PRU00023"/>
    </source>
</evidence>
<dbReference type="GO" id="GO:1903565">
    <property type="term" value="P:negative regulation of protein localization to cilium"/>
    <property type="evidence" value="ECO:0007669"/>
    <property type="project" value="TreeGrafter"/>
</dbReference>
<dbReference type="OrthoDB" id="194358at2759"/>
<dbReference type="Pfam" id="PF15294">
    <property type="entry name" value="Leu_zip"/>
    <property type="match status" value="1"/>
</dbReference>
<dbReference type="Proteomes" id="UP000693981">
    <property type="component" value="Unassembled WGS sequence"/>
</dbReference>
<feature type="repeat" description="ANK" evidence="8">
    <location>
        <begin position="109"/>
        <end position="141"/>
    </location>
</feature>
<feature type="region of interest" description="Disordered" evidence="9">
    <location>
        <begin position="48"/>
        <end position="71"/>
    </location>
</feature>
<protein>
    <recommendedName>
        <fullName evidence="3">Leucine zipper transcription factor-like protein 1</fullName>
    </recommendedName>
</protein>
<keyword evidence="11" id="KW-1185">Reference proteome</keyword>
<dbReference type="PANTHER" id="PTHR21635:SF0">
    <property type="entry name" value="LEUCINE ZIPPER TRANSCRIPTION FACTOR-LIKE PROTEIN 1"/>
    <property type="match status" value="1"/>
</dbReference>
<comment type="similarity">
    <text evidence="2">Belongs to the LZTFL1 family.</text>
</comment>
<comment type="function">
    <text evidence="6">Regulates ciliary localization of the BBSome complex. Together with the BBSome complex, controls SMO ciliary trafficking and contributes to the sonic hedgehog (SHH) pathway regulation. May play a role in neurite outgrowth. May have tumor suppressor function.</text>
</comment>